<feature type="region of interest" description="Disordered" evidence="1">
    <location>
        <begin position="445"/>
        <end position="464"/>
    </location>
</feature>
<dbReference type="SUPFAM" id="SSF81853">
    <property type="entry name" value="Family 10 polysaccharide lyase"/>
    <property type="match status" value="1"/>
</dbReference>
<dbReference type="Proteomes" id="UP000217265">
    <property type="component" value="Chromosome"/>
</dbReference>
<dbReference type="RefSeq" id="WP_096057442.1">
    <property type="nucleotide sequence ID" value="NZ_CP023344.1"/>
</dbReference>
<name>A0A290QBI8_9BACT</name>
<dbReference type="KEGG" id="vbh:CMV30_18695"/>
<dbReference type="GO" id="GO:0016829">
    <property type="term" value="F:lyase activity"/>
    <property type="evidence" value="ECO:0007669"/>
    <property type="project" value="UniProtKB-KW"/>
</dbReference>
<dbReference type="Pfam" id="PF09492">
    <property type="entry name" value="Pec_lyase"/>
    <property type="match status" value="1"/>
</dbReference>
<feature type="signal peptide" evidence="2">
    <location>
        <begin position="1"/>
        <end position="36"/>
    </location>
</feature>
<organism evidence="3 4">
    <name type="scientific">Nibricoccus aquaticus</name>
    <dbReference type="NCBI Taxonomy" id="2576891"/>
    <lineage>
        <taxon>Bacteria</taxon>
        <taxon>Pseudomonadati</taxon>
        <taxon>Verrucomicrobiota</taxon>
        <taxon>Opitutia</taxon>
        <taxon>Opitutales</taxon>
        <taxon>Opitutaceae</taxon>
        <taxon>Nibricoccus</taxon>
    </lineage>
</organism>
<feature type="compositionally biased region" description="Polar residues" evidence="1">
    <location>
        <begin position="451"/>
        <end position="462"/>
    </location>
</feature>
<sequence length="527" mass="58542">MKLLSDITSSKSSTKRIIGTALAVLALGATTGFSAAASSADTLHEQAQSALKKAATFYRTKVALHGGYTYYYSEDLKNYWGEGVGNADQIWVEPPGTPSVGLAYLKAYSATGDSYYLDAARETGLALVHGQLESGGWSQRIDFDPKGKFAGRYRNGKGDKKGPNNSSLDDDQTQSSIIFLCQLDRALEFKDAAIHDASLYALDSLLKAQFPIGAFPQGWSEPVSDYPILKASFPKDWPRLWPHEPYYRYYTLNDGLVGTVSEALLVAIECYKDERYKKALSKLGDFLILAQMPDPQPAWAQQYNFEMQPTWARKFEPPAIAGLESEDAIRTLMKIYRVTGDEKYLEPIPRALTYLKTGVLPDGRMPRYRELETNRALYMTRKPGVSGNSNAPGYYDFSYSDANLPAHYGWKQETSIKELAAEYEVLKKDGAKPASRKVAQSFTETGKLVSAQPNDSGDSAQSRAALEKQVREIVTAQDSEGRWVNVYDGERLVGQPKFAKGFRFIGSHTFNHHMEVLAAYLSATEKK</sequence>
<reference evidence="3 4" key="1">
    <citation type="submission" date="2017-09" db="EMBL/GenBank/DDBJ databases">
        <title>Complete genome sequence of Verrucomicrobial strain HZ-65, isolated from freshwater.</title>
        <authorList>
            <person name="Choi A."/>
        </authorList>
    </citation>
    <scope>NUCLEOTIDE SEQUENCE [LARGE SCALE GENOMIC DNA]</scope>
    <source>
        <strain evidence="3 4">HZ-65</strain>
    </source>
</reference>
<feature type="chain" id="PRO_5012086833" evidence="2">
    <location>
        <begin position="37"/>
        <end position="527"/>
    </location>
</feature>
<dbReference type="InterPro" id="IPR012669">
    <property type="entry name" value="Pectate_lyase"/>
</dbReference>
<proteinExistence type="predicted"/>
<accession>A0A290QBI8</accession>
<keyword evidence="3" id="KW-0456">Lyase</keyword>
<evidence type="ECO:0000313" key="3">
    <source>
        <dbReference type="EMBL" id="ATC65813.1"/>
    </source>
</evidence>
<keyword evidence="2" id="KW-0732">Signal</keyword>
<protein>
    <submittedName>
        <fullName evidence="3">Pectic acid lyase</fullName>
    </submittedName>
</protein>
<dbReference type="OrthoDB" id="9804686at2"/>
<keyword evidence="4" id="KW-1185">Reference proteome</keyword>
<evidence type="ECO:0000256" key="1">
    <source>
        <dbReference type="SAM" id="MobiDB-lite"/>
    </source>
</evidence>
<gene>
    <name evidence="3" type="ORF">CMV30_18695</name>
</gene>
<dbReference type="AlphaFoldDB" id="A0A290QBI8"/>
<dbReference type="EMBL" id="CP023344">
    <property type="protein sequence ID" value="ATC65813.1"/>
    <property type="molecule type" value="Genomic_DNA"/>
</dbReference>
<evidence type="ECO:0000256" key="2">
    <source>
        <dbReference type="SAM" id="SignalP"/>
    </source>
</evidence>
<evidence type="ECO:0000313" key="4">
    <source>
        <dbReference type="Proteomes" id="UP000217265"/>
    </source>
</evidence>
<dbReference type="Gene3D" id="1.50.10.20">
    <property type="match status" value="1"/>
</dbReference>